<dbReference type="InterPro" id="IPR036910">
    <property type="entry name" value="HMG_box_dom_sf"/>
</dbReference>
<sequence length="530" mass="58009">MNDRERSRSPLHTSSSSPRLTTNLVTQPFHREAGESKKTIEIPCTLPPHHGTSGSAGQGTIFNAPEVGGEDVRFSQQIQEAVSHVLEGYDWSLVTTPARNQSGEKRKPHIKRPMNAFMVWAQAARRKLADQYPHLHNAELSKTLGKLWRLLNEAEKKPFVEEAERLRVQHKKDHPDYKYQPRRRKTPKNSSQNGGQPAAAGGAHGVKSSAGGRDTSSPSDECSSECSSQPGNSNGPPTPPVTPNQHEQASLKCMYDRRHRGYIMGPSGHPIDFSRMDLSPEVIEQFDDQDLDQYLPPSGMAHPLAQHNPHHGDSGYSGCYITGPMQAASSGLSGWPPSYRMTSASSSCLPPYMTQNSTNVAPPPHTMQAPYDLSEQATPDNRSPPIATSSASSRATTSQASPQNLASSDNFLNTNISECKYRSDDACSVKMEQQQAQSQAMRTSSNLQSFRCDPKYDASAFSGSQPTTRYNLDSGSNIYTHMSGPYVPQNGSGSHVAPSGYQYNMSLHRPGMFNAIPAAVPAEQTWERFG</sequence>
<evidence type="ECO:0000256" key="7">
    <source>
        <dbReference type="SAM" id="MobiDB-lite"/>
    </source>
</evidence>
<feature type="compositionally biased region" description="Low complexity" evidence="7">
    <location>
        <begin position="10"/>
        <end position="22"/>
    </location>
</feature>
<dbReference type="Pfam" id="PF12444">
    <property type="entry name" value="Sox_N"/>
    <property type="match status" value="1"/>
</dbReference>
<dbReference type="OrthoDB" id="6247875at2759"/>
<accession>A0A8S3ZR81</accession>
<dbReference type="PROSITE" id="PS50118">
    <property type="entry name" value="HMG_BOX_2"/>
    <property type="match status" value="1"/>
</dbReference>
<dbReference type="GO" id="GO:0000981">
    <property type="term" value="F:DNA-binding transcription factor activity, RNA polymerase II-specific"/>
    <property type="evidence" value="ECO:0007669"/>
    <property type="project" value="TreeGrafter"/>
</dbReference>
<dbReference type="PANTHER" id="PTHR45803">
    <property type="entry name" value="SOX100B"/>
    <property type="match status" value="1"/>
</dbReference>
<feature type="domain" description="HMG box" evidence="8">
    <location>
        <begin position="110"/>
        <end position="178"/>
    </location>
</feature>
<keyword evidence="2" id="KW-0805">Transcription regulation</keyword>
<feature type="compositionally biased region" description="Low complexity" evidence="7">
    <location>
        <begin position="383"/>
        <end position="403"/>
    </location>
</feature>
<keyword evidence="10" id="KW-1185">Reference proteome</keyword>
<comment type="subcellular location">
    <subcellularLocation>
        <location evidence="1">Nucleus</location>
    </subcellularLocation>
</comment>
<feature type="DNA-binding region" description="HMG box" evidence="6">
    <location>
        <begin position="110"/>
        <end position="178"/>
    </location>
</feature>
<comment type="caution">
    <text evidence="9">The sequence shown here is derived from an EMBL/GenBank/DDBJ whole genome shotgun (WGS) entry which is preliminary data.</text>
</comment>
<keyword evidence="3 6" id="KW-0238">DNA-binding</keyword>
<dbReference type="InterPro" id="IPR009071">
    <property type="entry name" value="HMG_box_dom"/>
</dbReference>
<proteinExistence type="predicted"/>
<keyword evidence="4" id="KW-0804">Transcription</keyword>
<dbReference type="AlphaFoldDB" id="A0A8S3ZR81"/>
<dbReference type="GO" id="GO:0000978">
    <property type="term" value="F:RNA polymerase II cis-regulatory region sequence-specific DNA binding"/>
    <property type="evidence" value="ECO:0007669"/>
    <property type="project" value="TreeGrafter"/>
</dbReference>
<evidence type="ECO:0000313" key="10">
    <source>
        <dbReference type="Proteomes" id="UP000678393"/>
    </source>
</evidence>
<evidence type="ECO:0000256" key="1">
    <source>
        <dbReference type="ARBA" id="ARBA00004123"/>
    </source>
</evidence>
<dbReference type="Pfam" id="PF00505">
    <property type="entry name" value="HMG_box"/>
    <property type="match status" value="1"/>
</dbReference>
<dbReference type="EMBL" id="CAJHNH020005001">
    <property type="protein sequence ID" value="CAG5131979.1"/>
    <property type="molecule type" value="Genomic_DNA"/>
</dbReference>
<reference evidence="9" key="1">
    <citation type="submission" date="2021-04" db="EMBL/GenBank/DDBJ databases">
        <authorList>
            <consortium name="Molecular Ecology Group"/>
        </authorList>
    </citation>
    <scope>NUCLEOTIDE SEQUENCE</scope>
</reference>
<gene>
    <name evidence="9" type="ORF">CUNI_LOCUS17537</name>
</gene>
<dbReference type="InterPro" id="IPR022151">
    <property type="entry name" value="Sox_N"/>
</dbReference>
<dbReference type="GO" id="GO:0005634">
    <property type="term" value="C:nucleus"/>
    <property type="evidence" value="ECO:0007669"/>
    <property type="project" value="UniProtKB-SubCell"/>
</dbReference>
<evidence type="ECO:0000313" key="9">
    <source>
        <dbReference type="EMBL" id="CAG5131979.1"/>
    </source>
</evidence>
<protein>
    <recommendedName>
        <fullName evidence="8">HMG box domain-containing protein</fullName>
    </recommendedName>
</protein>
<organism evidence="9 10">
    <name type="scientific">Candidula unifasciata</name>
    <dbReference type="NCBI Taxonomy" id="100452"/>
    <lineage>
        <taxon>Eukaryota</taxon>
        <taxon>Metazoa</taxon>
        <taxon>Spiralia</taxon>
        <taxon>Lophotrochozoa</taxon>
        <taxon>Mollusca</taxon>
        <taxon>Gastropoda</taxon>
        <taxon>Heterobranchia</taxon>
        <taxon>Euthyneura</taxon>
        <taxon>Panpulmonata</taxon>
        <taxon>Eupulmonata</taxon>
        <taxon>Stylommatophora</taxon>
        <taxon>Helicina</taxon>
        <taxon>Helicoidea</taxon>
        <taxon>Geomitridae</taxon>
        <taxon>Candidula</taxon>
    </lineage>
</organism>
<evidence type="ECO:0000256" key="6">
    <source>
        <dbReference type="PROSITE-ProRule" id="PRU00267"/>
    </source>
</evidence>
<evidence type="ECO:0000259" key="8">
    <source>
        <dbReference type="PROSITE" id="PS50118"/>
    </source>
</evidence>
<feature type="region of interest" description="Disordered" evidence="7">
    <location>
        <begin position="162"/>
        <end position="249"/>
    </location>
</feature>
<dbReference type="Gene3D" id="1.10.30.10">
    <property type="entry name" value="High mobility group box domain"/>
    <property type="match status" value="1"/>
</dbReference>
<feature type="region of interest" description="Disordered" evidence="7">
    <location>
        <begin position="353"/>
        <end position="409"/>
    </location>
</feature>
<dbReference type="CDD" id="cd22031">
    <property type="entry name" value="HMG-box_SoxE"/>
    <property type="match status" value="1"/>
</dbReference>
<feature type="region of interest" description="Disordered" evidence="7">
    <location>
        <begin position="1"/>
        <end position="27"/>
    </location>
</feature>
<dbReference type="PANTHER" id="PTHR45803:SF5">
    <property type="entry name" value="SOX100B"/>
    <property type="match status" value="1"/>
</dbReference>
<dbReference type="SMART" id="SM00398">
    <property type="entry name" value="HMG"/>
    <property type="match status" value="1"/>
</dbReference>
<dbReference type="Proteomes" id="UP000678393">
    <property type="component" value="Unassembled WGS sequence"/>
</dbReference>
<dbReference type="FunFam" id="1.10.30.10:FF:000004">
    <property type="entry name" value="Transcription factor SOX-10"/>
    <property type="match status" value="1"/>
</dbReference>
<feature type="compositionally biased region" description="Basic and acidic residues" evidence="7">
    <location>
        <begin position="162"/>
        <end position="179"/>
    </location>
</feature>
<feature type="compositionally biased region" description="Low complexity" evidence="7">
    <location>
        <begin position="216"/>
        <end position="228"/>
    </location>
</feature>
<evidence type="ECO:0000256" key="3">
    <source>
        <dbReference type="ARBA" id="ARBA00023125"/>
    </source>
</evidence>
<evidence type="ECO:0000256" key="5">
    <source>
        <dbReference type="ARBA" id="ARBA00023242"/>
    </source>
</evidence>
<name>A0A8S3ZR81_9EUPU</name>
<dbReference type="InterPro" id="IPR050917">
    <property type="entry name" value="SOX_TF"/>
</dbReference>
<evidence type="ECO:0000256" key="2">
    <source>
        <dbReference type="ARBA" id="ARBA00023015"/>
    </source>
</evidence>
<keyword evidence="5 6" id="KW-0539">Nucleus</keyword>
<dbReference type="SUPFAM" id="SSF47095">
    <property type="entry name" value="HMG-box"/>
    <property type="match status" value="1"/>
</dbReference>
<evidence type="ECO:0000256" key="4">
    <source>
        <dbReference type="ARBA" id="ARBA00023163"/>
    </source>
</evidence>